<evidence type="ECO:0000256" key="1">
    <source>
        <dbReference type="SAM" id="MobiDB-lite"/>
    </source>
</evidence>
<gene>
    <name evidence="2" type="ORF">THARTR1_02269</name>
</gene>
<accession>A0A2K0UJZ1</accession>
<dbReference type="Proteomes" id="UP000236290">
    <property type="component" value="Unassembled WGS sequence"/>
</dbReference>
<feature type="region of interest" description="Disordered" evidence="1">
    <location>
        <begin position="1"/>
        <end position="81"/>
    </location>
</feature>
<feature type="compositionally biased region" description="Pro residues" evidence="1">
    <location>
        <begin position="1"/>
        <end position="11"/>
    </location>
</feature>
<dbReference type="OrthoDB" id="5344482at2759"/>
<comment type="caution">
    <text evidence="2">The sequence shown here is derived from an EMBL/GenBank/DDBJ whole genome shotgun (WGS) entry which is preliminary data.</text>
</comment>
<feature type="compositionally biased region" description="Basic and acidic residues" evidence="1">
    <location>
        <begin position="14"/>
        <end position="51"/>
    </location>
</feature>
<sequence length="469" mass="50228">MDPSSGPPRPPAADAEHEHQRRQHDAEPDLGPERDQQEEERKQEREPEHQSQPEPQLQQQHQPHPDRLVAASPAAVDSAVVARDDAEDKLLTAPDASSDAAPVATHLARFEFSDHGTKILMVEWYPGAAAAPTLSGQDTTNASVAVVSSDKAGPQSHHVHADDALAAPAQRVPSSPVVDAAVWEVSWTGKSTFLPARDTDEDDARRRVYFMLPPDAPVPATVTIARPGRPSLILKPLPAIFPEHFQAESGPRGVLHTIWAKKRLRELELEMEAEMRANAESVGLEMALAEKQWIVDNFLRAPPSPAPAAMTPRSPVTGRLGDKLKGLRLATSPADLVPSPAGKPARSPLPSPESISYICTSHAVCTRDLGLIQSSPEIANTFTGPDSQSHMLSPLGGDIAVSSFAAISRSRPTGPMSLDAALQGNAAPLQQQQPDGHDAEEDLFALPMSPRSPDMIKSPFSALGVNLGL</sequence>
<dbReference type="EMBL" id="MTYI01000023">
    <property type="protein sequence ID" value="PNP58111.1"/>
    <property type="molecule type" value="Genomic_DNA"/>
</dbReference>
<proteinExistence type="predicted"/>
<name>A0A2K0UJZ1_TRIHA</name>
<evidence type="ECO:0000313" key="3">
    <source>
        <dbReference type="Proteomes" id="UP000236290"/>
    </source>
</evidence>
<organism evidence="2 3">
    <name type="scientific">Trichoderma harzianum</name>
    <name type="common">Hypocrea lixii</name>
    <dbReference type="NCBI Taxonomy" id="5544"/>
    <lineage>
        <taxon>Eukaryota</taxon>
        <taxon>Fungi</taxon>
        <taxon>Dikarya</taxon>
        <taxon>Ascomycota</taxon>
        <taxon>Pezizomycotina</taxon>
        <taxon>Sordariomycetes</taxon>
        <taxon>Hypocreomycetidae</taxon>
        <taxon>Hypocreales</taxon>
        <taxon>Hypocreaceae</taxon>
        <taxon>Trichoderma</taxon>
    </lineage>
</organism>
<evidence type="ECO:0000313" key="2">
    <source>
        <dbReference type="EMBL" id="PNP58111.1"/>
    </source>
</evidence>
<reference evidence="2 3" key="1">
    <citation type="submission" date="2017-02" db="EMBL/GenBank/DDBJ databases">
        <title>Genomes of Trichoderma spp. with biocontrol activity.</title>
        <authorList>
            <person name="Gardiner D."/>
            <person name="Kazan K."/>
            <person name="Vos C."/>
            <person name="Harvey P."/>
        </authorList>
    </citation>
    <scope>NUCLEOTIDE SEQUENCE [LARGE SCALE GENOMIC DNA]</scope>
    <source>
        <strain evidence="2 3">Tr1</strain>
    </source>
</reference>
<feature type="compositionally biased region" description="Low complexity" evidence="1">
    <location>
        <begin position="52"/>
        <end position="62"/>
    </location>
</feature>
<feature type="compositionally biased region" description="Low complexity" evidence="1">
    <location>
        <begin position="69"/>
        <end position="81"/>
    </location>
</feature>
<protein>
    <submittedName>
        <fullName evidence="2">Uncharacterized protein</fullName>
    </submittedName>
</protein>
<dbReference type="AlphaFoldDB" id="A0A2K0UJZ1"/>